<evidence type="ECO:0000256" key="2">
    <source>
        <dbReference type="SAM" id="Phobius"/>
    </source>
</evidence>
<feature type="compositionally biased region" description="Basic and acidic residues" evidence="1">
    <location>
        <begin position="155"/>
        <end position="164"/>
    </location>
</feature>
<protein>
    <submittedName>
        <fullName evidence="5">Uncharacterized protein YcnI</fullName>
    </submittedName>
</protein>
<evidence type="ECO:0000313" key="6">
    <source>
        <dbReference type="Proteomes" id="UP000295558"/>
    </source>
</evidence>
<organism evidence="5 6">
    <name type="scientific">Listeria rocourtiae</name>
    <dbReference type="NCBI Taxonomy" id="647910"/>
    <lineage>
        <taxon>Bacteria</taxon>
        <taxon>Bacillati</taxon>
        <taxon>Bacillota</taxon>
        <taxon>Bacilli</taxon>
        <taxon>Bacillales</taxon>
        <taxon>Listeriaceae</taxon>
        <taxon>Listeria</taxon>
    </lineage>
</organism>
<dbReference type="Proteomes" id="UP000295558">
    <property type="component" value="Unassembled WGS sequence"/>
</dbReference>
<dbReference type="STRING" id="1265846.PROCOU_04851"/>
<gene>
    <name evidence="5" type="ORF">DFP96_101350</name>
</gene>
<name>A0A4R6ZS56_9LIST</name>
<dbReference type="EMBL" id="SNZK01000001">
    <property type="protein sequence ID" value="TDR55415.1"/>
    <property type="molecule type" value="Genomic_DNA"/>
</dbReference>
<feature type="domain" description="YncI copper-binding" evidence="4">
    <location>
        <begin position="24"/>
        <end position="136"/>
    </location>
</feature>
<feature type="signal peptide" evidence="3">
    <location>
        <begin position="1"/>
        <end position="21"/>
    </location>
</feature>
<proteinExistence type="predicted"/>
<dbReference type="InterPro" id="IPR038507">
    <property type="entry name" value="YcnI-like_sf"/>
</dbReference>
<feature type="transmembrane region" description="Helical" evidence="2">
    <location>
        <begin position="178"/>
        <end position="200"/>
    </location>
</feature>
<evidence type="ECO:0000256" key="3">
    <source>
        <dbReference type="SAM" id="SignalP"/>
    </source>
</evidence>
<dbReference type="AlphaFoldDB" id="A0A4R6ZS56"/>
<evidence type="ECO:0000256" key="1">
    <source>
        <dbReference type="SAM" id="MobiDB-lite"/>
    </source>
</evidence>
<evidence type="ECO:0000313" key="5">
    <source>
        <dbReference type="EMBL" id="TDR55415.1"/>
    </source>
</evidence>
<keyword evidence="2" id="KW-0812">Transmembrane</keyword>
<sequence length="204" mass="22105">MKKFVSFLLAGVILAVSPVLASAHVTVAPTESTTGAWETYTVKVPVEKESATVKVVVKVPTGVSFQSYEPVPGWNVVVNKADSTVTWTATNGGIQKGQFQRFSFVAQNPEKIGKIEWNAYQYYQDGSIVEWTGNEDADYPHATTAISKAVSDSATDSHGKKATTEKSQSSENSSSPSVMQWVSLSIAVLALIIAIWTFAVKRRK</sequence>
<comment type="caution">
    <text evidence="5">The sequence shown here is derived from an EMBL/GenBank/DDBJ whole genome shotgun (WGS) entry which is preliminary data.</text>
</comment>
<dbReference type="Gene3D" id="2.60.40.2230">
    <property type="entry name" value="Uncharacterised protein YcnI-like PF07987, DUF1775"/>
    <property type="match status" value="1"/>
</dbReference>
<dbReference type="InterPro" id="IPR012533">
    <property type="entry name" value="YcnI-copper_dom"/>
</dbReference>
<evidence type="ECO:0000259" key="4">
    <source>
        <dbReference type="Pfam" id="PF07987"/>
    </source>
</evidence>
<accession>A0A4R6ZS56</accession>
<keyword evidence="6" id="KW-1185">Reference proteome</keyword>
<feature type="region of interest" description="Disordered" evidence="1">
    <location>
        <begin position="150"/>
        <end position="175"/>
    </location>
</feature>
<reference evidence="5 6" key="1">
    <citation type="submission" date="2019-03" db="EMBL/GenBank/DDBJ databases">
        <title>Genomic Encyclopedia of Type Strains, Phase III (KMG-III): the genomes of soil and plant-associated and newly described type strains.</title>
        <authorList>
            <person name="Whitman W."/>
        </authorList>
    </citation>
    <scope>NUCLEOTIDE SEQUENCE [LARGE SCALE GENOMIC DNA]</scope>
    <source>
        <strain evidence="5 6">CECT 7972</strain>
    </source>
</reference>
<keyword evidence="2" id="KW-1133">Transmembrane helix</keyword>
<dbReference type="CDD" id="cd08545">
    <property type="entry name" value="YcnI_like"/>
    <property type="match status" value="1"/>
</dbReference>
<feature type="chain" id="PRO_5039672362" evidence="3">
    <location>
        <begin position="22"/>
        <end position="204"/>
    </location>
</feature>
<keyword evidence="2" id="KW-0472">Membrane</keyword>
<dbReference type="Pfam" id="PF07987">
    <property type="entry name" value="DUF1775"/>
    <property type="match status" value="1"/>
</dbReference>
<dbReference type="RefSeq" id="WP_036069857.1">
    <property type="nucleotide sequence ID" value="NZ_JAASUO010000001.1"/>
</dbReference>
<keyword evidence="3" id="KW-0732">Signal</keyword>
<dbReference type="OrthoDB" id="69896at2"/>